<keyword evidence="6" id="KW-0804">Transcription</keyword>
<dbReference type="Gene3D" id="3.40.50.2300">
    <property type="match status" value="1"/>
</dbReference>
<evidence type="ECO:0000256" key="5">
    <source>
        <dbReference type="ARBA" id="ARBA00023125"/>
    </source>
</evidence>
<dbReference type="InterPro" id="IPR011990">
    <property type="entry name" value="TPR-like_helical_dom_sf"/>
</dbReference>
<evidence type="ECO:0000313" key="14">
    <source>
        <dbReference type="Proteomes" id="UP001168528"/>
    </source>
</evidence>
<evidence type="ECO:0000256" key="9">
    <source>
        <dbReference type="SAM" id="Phobius"/>
    </source>
</evidence>
<proteinExistence type="predicted"/>
<keyword evidence="5" id="KW-0238">DNA-binding</keyword>
<dbReference type="Pfam" id="PF12833">
    <property type="entry name" value="HTH_18"/>
    <property type="match status" value="1"/>
</dbReference>
<dbReference type="CDD" id="cd00075">
    <property type="entry name" value="HATPase"/>
    <property type="match status" value="1"/>
</dbReference>
<dbReference type="Pfam" id="PF00072">
    <property type="entry name" value="Response_reg"/>
    <property type="match status" value="1"/>
</dbReference>
<feature type="domain" description="HTH araC/xylS-type" evidence="10">
    <location>
        <begin position="909"/>
        <end position="1008"/>
    </location>
</feature>
<dbReference type="SUPFAM" id="SSF47384">
    <property type="entry name" value="Homodimeric domain of signal transducing histidine kinase"/>
    <property type="match status" value="1"/>
</dbReference>
<dbReference type="SMART" id="SM00342">
    <property type="entry name" value="HTH_ARAC"/>
    <property type="match status" value="1"/>
</dbReference>
<keyword evidence="3 7" id="KW-0597">Phosphoprotein</keyword>
<dbReference type="InterPro" id="IPR001789">
    <property type="entry name" value="Sig_transdc_resp-reg_receiver"/>
</dbReference>
<dbReference type="Gene3D" id="3.30.565.10">
    <property type="entry name" value="Histidine kinase-like ATPase, C-terminal domain"/>
    <property type="match status" value="1"/>
</dbReference>
<gene>
    <name evidence="13" type="ORF">Q0590_24395</name>
</gene>
<evidence type="ECO:0000256" key="1">
    <source>
        <dbReference type="ARBA" id="ARBA00000085"/>
    </source>
</evidence>
<feature type="repeat" description="TPR" evidence="8">
    <location>
        <begin position="276"/>
        <end position="309"/>
    </location>
</feature>
<dbReference type="Proteomes" id="UP001168528">
    <property type="component" value="Unassembled WGS sequence"/>
</dbReference>
<dbReference type="PROSITE" id="PS50109">
    <property type="entry name" value="HIS_KIN"/>
    <property type="match status" value="1"/>
</dbReference>
<dbReference type="SMART" id="SM00448">
    <property type="entry name" value="REC"/>
    <property type="match status" value="1"/>
</dbReference>
<dbReference type="SUPFAM" id="SSF46689">
    <property type="entry name" value="Homeodomain-like"/>
    <property type="match status" value="1"/>
</dbReference>
<feature type="domain" description="Response regulatory" evidence="12">
    <location>
        <begin position="762"/>
        <end position="877"/>
    </location>
</feature>
<dbReference type="PROSITE" id="PS50110">
    <property type="entry name" value="RESPONSE_REGULATORY"/>
    <property type="match status" value="1"/>
</dbReference>
<keyword evidence="14" id="KW-1185">Reference proteome</keyword>
<dbReference type="InterPro" id="IPR018062">
    <property type="entry name" value="HTH_AraC-typ_CS"/>
</dbReference>
<keyword evidence="8" id="KW-0802">TPR repeat</keyword>
<evidence type="ECO:0000259" key="10">
    <source>
        <dbReference type="PROSITE" id="PS01124"/>
    </source>
</evidence>
<dbReference type="SMART" id="SM00028">
    <property type="entry name" value="TPR"/>
    <property type="match status" value="8"/>
</dbReference>
<sequence length="1008" mass="112878">MVVSLFVSDAYSQKPAGTIDSLQTLLKQLPQDTSRVKTLVELAWQFHGNQDTSRARATVEQALTLAQALGYEKGLALGEMFRGYYHNKANRYNQAVIHYQAAKKHFQRNGNQKGLANATSKTGISLLNNSSYALALEQFNQSISLYRVLQDSIQLANNLLNAGIAYQGMGDYTKALSSFFECLKLDESLGNQQGVASDYDQIAIIYKKQKQYTQAEAFEQKAIRLYRQIDDDYGLASSLNNLGILYKNMGKYTEAVTVLAEAEKLFMKISNNRGQVAVLSNLGEIYLMQKKYTVAMQHFTRSVELGQQIQWKESLLSNWEGLTKVYTAMSRPEEALQIAFKGLSLAESLSAREYIFKFHQLIAQAYKANKEYEKALSYLEKSVADNDSLYTAEQSRQLLELQTRYETEKKEQQIALLSKDSALQKSELSRKTMLQYILLAALIAFLVFAFLIFRIYRAKAKSKRLLLSEQLKTQQFEAQKLAELHAIKSRFFSNIAHEFRTPLTLILGPVESLMDRYSSSSREADLLKMVKNNASRLLLLINQLLDLSRIESGIIGLTMKQEDVVRFLKGLTYSFLSLAEQKNIALVFSSGVDSLPMDFDEDKLEKIMSNLLANAFKFTPEGGRVEVSVAQVSGSKGSFLQIAVADNGIGIPSDQVPFVFERFFQASNGKVRDIEGSGIGLSLTKELVEIHQGSIEVSSQPGQGTTFLVQLPVTTNAPLAAQPMPATQVWLHPHTQEQPFMAEAQSATDALMETGIEPPSEIILVIEDNEEVRRFIAHALWGCYQVVEAVNGIEGVQKANEIIPDLIISDVMMPEMDGYETCRLLKSEEKTSHIPVILLTAKAGLESKLEGLDTGADDYLSKPFNTQELKARIKNLIALRKKLQSRYLNQAVSSEPAAALPPIENIFITKLKEVVYANLSDESFSIEQLSSELAMSRTQVHRKLKALTNQSASQFIRIIRLQKAKELLLDGQHNVSEAAYLTGFNSSTYFSTCFTEYYGYPPSELKVK</sequence>
<dbReference type="Pfam" id="PF02518">
    <property type="entry name" value="HATPase_c"/>
    <property type="match status" value="1"/>
</dbReference>
<name>A0ABT8RDX5_9BACT</name>
<dbReference type="InterPro" id="IPR011006">
    <property type="entry name" value="CheY-like_superfamily"/>
</dbReference>
<evidence type="ECO:0000256" key="4">
    <source>
        <dbReference type="ARBA" id="ARBA00023015"/>
    </source>
</evidence>
<evidence type="ECO:0000256" key="7">
    <source>
        <dbReference type="PROSITE-ProRule" id="PRU00169"/>
    </source>
</evidence>
<evidence type="ECO:0000259" key="11">
    <source>
        <dbReference type="PROSITE" id="PS50109"/>
    </source>
</evidence>
<dbReference type="InterPro" id="IPR019734">
    <property type="entry name" value="TPR_rpt"/>
</dbReference>
<feature type="domain" description="Histidine kinase" evidence="11">
    <location>
        <begin position="494"/>
        <end position="715"/>
    </location>
</feature>
<dbReference type="Pfam" id="PF13424">
    <property type="entry name" value="TPR_12"/>
    <property type="match status" value="2"/>
</dbReference>
<dbReference type="EMBL" id="JAUKPO010000019">
    <property type="protein sequence ID" value="MDO1449438.1"/>
    <property type="molecule type" value="Genomic_DNA"/>
</dbReference>
<dbReference type="PANTHER" id="PTHR43547:SF2">
    <property type="entry name" value="HYBRID SIGNAL TRANSDUCTION HISTIDINE KINASE C"/>
    <property type="match status" value="1"/>
</dbReference>
<dbReference type="Gene3D" id="1.10.287.130">
    <property type="match status" value="1"/>
</dbReference>
<dbReference type="PROSITE" id="PS50005">
    <property type="entry name" value="TPR"/>
    <property type="match status" value="2"/>
</dbReference>
<dbReference type="EC" id="2.7.13.3" evidence="2"/>
<dbReference type="InterPro" id="IPR004358">
    <property type="entry name" value="Sig_transdc_His_kin-like_C"/>
</dbReference>
<dbReference type="PROSITE" id="PS00041">
    <property type="entry name" value="HTH_ARAC_FAMILY_1"/>
    <property type="match status" value="1"/>
</dbReference>
<protein>
    <recommendedName>
        <fullName evidence="2">histidine kinase</fullName>
        <ecNumber evidence="2">2.7.13.3</ecNumber>
    </recommendedName>
</protein>
<keyword evidence="9" id="KW-1133">Transmembrane helix</keyword>
<evidence type="ECO:0000256" key="3">
    <source>
        <dbReference type="ARBA" id="ARBA00022553"/>
    </source>
</evidence>
<keyword evidence="4" id="KW-0805">Transcription regulation</keyword>
<dbReference type="Pfam" id="PF00512">
    <property type="entry name" value="HisKA"/>
    <property type="match status" value="1"/>
</dbReference>
<dbReference type="SUPFAM" id="SSF52172">
    <property type="entry name" value="CheY-like"/>
    <property type="match status" value="1"/>
</dbReference>
<dbReference type="RefSeq" id="WP_302040241.1">
    <property type="nucleotide sequence ID" value="NZ_JAUKPO010000019.1"/>
</dbReference>
<dbReference type="PRINTS" id="PR00344">
    <property type="entry name" value="BCTRLSENSOR"/>
</dbReference>
<feature type="repeat" description="TPR" evidence="8">
    <location>
        <begin position="156"/>
        <end position="189"/>
    </location>
</feature>
<dbReference type="InterPro" id="IPR003594">
    <property type="entry name" value="HATPase_dom"/>
</dbReference>
<feature type="transmembrane region" description="Helical" evidence="9">
    <location>
        <begin position="433"/>
        <end position="456"/>
    </location>
</feature>
<comment type="catalytic activity">
    <reaction evidence="1">
        <text>ATP + protein L-histidine = ADP + protein N-phospho-L-histidine.</text>
        <dbReference type="EC" id="2.7.13.3"/>
    </reaction>
</comment>
<keyword evidence="9" id="KW-0472">Membrane</keyword>
<dbReference type="InterPro" id="IPR009057">
    <property type="entry name" value="Homeodomain-like_sf"/>
</dbReference>
<dbReference type="SUPFAM" id="SSF48452">
    <property type="entry name" value="TPR-like"/>
    <property type="match status" value="2"/>
</dbReference>
<keyword evidence="9" id="KW-0812">Transmembrane</keyword>
<accession>A0ABT8RDX5</accession>
<dbReference type="CDD" id="cd00082">
    <property type="entry name" value="HisKA"/>
    <property type="match status" value="1"/>
</dbReference>
<evidence type="ECO:0000256" key="2">
    <source>
        <dbReference type="ARBA" id="ARBA00012438"/>
    </source>
</evidence>
<dbReference type="InterPro" id="IPR036097">
    <property type="entry name" value="HisK_dim/P_sf"/>
</dbReference>
<comment type="caution">
    <text evidence="13">The sequence shown here is derived from an EMBL/GenBank/DDBJ whole genome shotgun (WGS) entry which is preliminary data.</text>
</comment>
<dbReference type="Gene3D" id="1.10.10.60">
    <property type="entry name" value="Homeodomain-like"/>
    <property type="match status" value="1"/>
</dbReference>
<evidence type="ECO:0000256" key="8">
    <source>
        <dbReference type="PROSITE-ProRule" id="PRU00339"/>
    </source>
</evidence>
<dbReference type="InterPro" id="IPR018060">
    <property type="entry name" value="HTH_AraC"/>
</dbReference>
<feature type="modified residue" description="4-aspartylphosphate" evidence="7">
    <location>
        <position position="810"/>
    </location>
</feature>
<dbReference type="SMART" id="SM00388">
    <property type="entry name" value="HisKA"/>
    <property type="match status" value="1"/>
</dbReference>
<evidence type="ECO:0000256" key="6">
    <source>
        <dbReference type="ARBA" id="ARBA00023163"/>
    </source>
</evidence>
<dbReference type="InterPro" id="IPR036890">
    <property type="entry name" value="HATPase_C_sf"/>
</dbReference>
<dbReference type="InterPro" id="IPR005467">
    <property type="entry name" value="His_kinase_dom"/>
</dbReference>
<dbReference type="SMART" id="SM00387">
    <property type="entry name" value="HATPase_c"/>
    <property type="match status" value="1"/>
</dbReference>
<evidence type="ECO:0000259" key="12">
    <source>
        <dbReference type="PROSITE" id="PS50110"/>
    </source>
</evidence>
<dbReference type="InterPro" id="IPR003661">
    <property type="entry name" value="HisK_dim/P_dom"/>
</dbReference>
<dbReference type="Pfam" id="PF13181">
    <property type="entry name" value="TPR_8"/>
    <property type="match status" value="1"/>
</dbReference>
<dbReference type="Gene3D" id="1.25.40.10">
    <property type="entry name" value="Tetratricopeptide repeat domain"/>
    <property type="match status" value="2"/>
</dbReference>
<dbReference type="PANTHER" id="PTHR43547">
    <property type="entry name" value="TWO-COMPONENT HISTIDINE KINASE"/>
    <property type="match status" value="1"/>
</dbReference>
<reference evidence="13" key="1">
    <citation type="submission" date="2023-07" db="EMBL/GenBank/DDBJ databases">
        <title>The genome sequence of Rhodocytophaga aerolata KACC 12507.</title>
        <authorList>
            <person name="Zhang X."/>
        </authorList>
    </citation>
    <scope>NUCLEOTIDE SEQUENCE</scope>
    <source>
        <strain evidence="13">KACC 12507</strain>
    </source>
</reference>
<evidence type="ECO:0000313" key="13">
    <source>
        <dbReference type="EMBL" id="MDO1449438.1"/>
    </source>
</evidence>
<dbReference type="PROSITE" id="PS01124">
    <property type="entry name" value="HTH_ARAC_FAMILY_2"/>
    <property type="match status" value="1"/>
</dbReference>
<dbReference type="SUPFAM" id="SSF55874">
    <property type="entry name" value="ATPase domain of HSP90 chaperone/DNA topoisomerase II/histidine kinase"/>
    <property type="match status" value="1"/>
</dbReference>
<organism evidence="13 14">
    <name type="scientific">Rhodocytophaga aerolata</name>
    <dbReference type="NCBI Taxonomy" id="455078"/>
    <lineage>
        <taxon>Bacteria</taxon>
        <taxon>Pseudomonadati</taxon>
        <taxon>Bacteroidota</taxon>
        <taxon>Cytophagia</taxon>
        <taxon>Cytophagales</taxon>
        <taxon>Rhodocytophagaceae</taxon>
        <taxon>Rhodocytophaga</taxon>
    </lineage>
</organism>